<gene>
    <name evidence="3" type="ORF">JKP88DRAFT_288425</name>
</gene>
<comment type="caution">
    <text evidence="3">The sequence shown here is derived from an EMBL/GenBank/DDBJ whole genome shotgun (WGS) entry which is preliminary data.</text>
</comment>
<feature type="region of interest" description="Disordered" evidence="1">
    <location>
        <begin position="68"/>
        <end position="125"/>
    </location>
</feature>
<sequence>MRPVPTMAATVLLAAALRLLLLVGRAADPPHRDNNSELTGHNMNLKLTAPQALHEDLSAAGATAFRAPGTARADGSRLLNAQPSSRLLNAQPTSRRAPDDKAPDDKAPDDKASNDEAPNDKAPDN</sequence>
<accession>A0A835Z3M0</accession>
<evidence type="ECO:0000313" key="4">
    <source>
        <dbReference type="Proteomes" id="UP000664859"/>
    </source>
</evidence>
<feature type="region of interest" description="Disordered" evidence="1">
    <location>
        <begin position="27"/>
        <end position="47"/>
    </location>
</feature>
<evidence type="ECO:0000256" key="2">
    <source>
        <dbReference type="SAM" id="SignalP"/>
    </source>
</evidence>
<evidence type="ECO:0000256" key="1">
    <source>
        <dbReference type="SAM" id="MobiDB-lite"/>
    </source>
</evidence>
<feature type="signal peptide" evidence="2">
    <location>
        <begin position="1"/>
        <end position="26"/>
    </location>
</feature>
<evidence type="ECO:0008006" key="5">
    <source>
        <dbReference type="Google" id="ProtNLM"/>
    </source>
</evidence>
<feature type="compositionally biased region" description="Polar residues" evidence="1">
    <location>
        <begin position="79"/>
        <end position="94"/>
    </location>
</feature>
<protein>
    <recommendedName>
        <fullName evidence="5">Secreted protein</fullName>
    </recommendedName>
</protein>
<feature type="chain" id="PRO_5032607259" description="Secreted protein" evidence="2">
    <location>
        <begin position="27"/>
        <end position="125"/>
    </location>
</feature>
<proteinExistence type="predicted"/>
<organism evidence="3 4">
    <name type="scientific">Tribonema minus</name>
    <dbReference type="NCBI Taxonomy" id="303371"/>
    <lineage>
        <taxon>Eukaryota</taxon>
        <taxon>Sar</taxon>
        <taxon>Stramenopiles</taxon>
        <taxon>Ochrophyta</taxon>
        <taxon>PX clade</taxon>
        <taxon>Xanthophyceae</taxon>
        <taxon>Tribonematales</taxon>
        <taxon>Tribonemataceae</taxon>
        <taxon>Tribonema</taxon>
    </lineage>
</organism>
<keyword evidence="2" id="KW-0732">Signal</keyword>
<name>A0A835Z3M0_9STRA</name>
<reference evidence="3" key="1">
    <citation type="submission" date="2021-02" db="EMBL/GenBank/DDBJ databases">
        <title>First Annotated Genome of the Yellow-green Alga Tribonema minus.</title>
        <authorList>
            <person name="Mahan K.M."/>
        </authorList>
    </citation>
    <scope>NUCLEOTIDE SEQUENCE</scope>
    <source>
        <strain evidence="3">UTEX B ZZ1240</strain>
    </source>
</reference>
<dbReference type="EMBL" id="JAFCMP010000099">
    <property type="protein sequence ID" value="KAG5186977.1"/>
    <property type="molecule type" value="Genomic_DNA"/>
</dbReference>
<dbReference type="AlphaFoldDB" id="A0A835Z3M0"/>
<dbReference type="Proteomes" id="UP000664859">
    <property type="component" value="Unassembled WGS sequence"/>
</dbReference>
<evidence type="ECO:0000313" key="3">
    <source>
        <dbReference type="EMBL" id="KAG5186977.1"/>
    </source>
</evidence>
<feature type="compositionally biased region" description="Basic and acidic residues" evidence="1">
    <location>
        <begin position="96"/>
        <end position="125"/>
    </location>
</feature>
<keyword evidence="4" id="KW-1185">Reference proteome</keyword>